<reference evidence="11" key="2">
    <citation type="submission" date="2020-01" db="EMBL/GenBank/DDBJ databases">
        <authorList>
            <person name="Campanaro S."/>
        </authorList>
    </citation>
    <scope>NUCLEOTIDE SEQUENCE</scope>
    <source>
        <strain evidence="11">AS06rmzACSIP_7</strain>
    </source>
</reference>
<reference evidence="11" key="1">
    <citation type="journal article" date="2020" name="Biotechnol. Biofuels">
        <title>New insights from the biogas microbiome by comprehensive genome-resolved metagenomics of nearly 1600 species originating from multiple anaerobic digesters.</title>
        <authorList>
            <person name="Campanaro S."/>
            <person name="Treu L."/>
            <person name="Rodriguez-R L.M."/>
            <person name="Kovalovszki A."/>
            <person name="Ziels R.M."/>
            <person name="Maus I."/>
            <person name="Zhu X."/>
            <person name="Kougias P.G."/>
            <person name="Basile A."/>
            <person name="Luo G."/>
            <person name="Schluter A."/>
            <person name="Konstantinidis K.T."/>
            <person name="Angelidaki I."/>
        </authorList>
    </citation>
    <scope>NUCLEOTIDE SEQUENCE</scope>
    <source>
        <strain evidence="11">AS06rmzACSIP_7</strain>
    </source>
</reference>
<dbReference type="GO" id="GO:0006935">
    <property type="term" value="P:chemotaxis"/>
    <property type="evidence" value="ECO:0007669"/>
    <property type="project" value="InterPro"/>
</dbReference>
<keyword evidence="11" id="KW-0966">Cell projection</keyword>
<feature type="transmembrane region" description="Helical" evidence="8">
    <location>
        <begin position="33"/>
        <end position="54"/>
    </location>
</feature>
<organism evidence="11 12">
    <name type="scientific">Syntrophorhabdus aromaticivorans</name>
    <dbReference type="NCBI Taxonomy" id="328301"/>
    <lineage>
        <taxon>Bacteria</taxon>
        <taxon>Pseudomonadati</taxon>
        <taxon>Thermodesulfobacteriota</taxon>
        <taxon>Syntrophorhabdia</taxon>
        <taxon>Syntrophorhabdales</taxon>
        <taxon>Syntrophorhabdaceae</taxon>
        <taxon>Syntrophorhabdus</taxon>
    </lineage>
</organism>
<dbReference type="Pfam" id="PF01618">
    <property type="entry name" value="MotA_ExbB"/>
    <property type="match status" value="1"/>
</dbReference>
<dbReference type="NCBIfam" id="NF006583">
    <property type="entry name" value="PRK09109.1"/>
    <property type="match status" value="1"/>
</dbReference>
<comment type="subcellular location">
    <subcellularLocation>
        <location evidence="1">Cell membrane</location>
        <topology evidence="1">Multi-pass membrane protein</topology>
    </subcellularLocation>
    <subcellularLocation>
        <location evidence="7">Membrane</location>
        <topology evidence="7">Multi-pass membrane protein</topology>
    </subcellularLocation>
</comment>
<dbReference type="InterPro" id="IPR002898">
    <property type="entry name" value="MotA_ExbB_proton_chnl"/>
</dbReference>
<feature type="transmembrane region" description="Helical" evidence="8">
    <location>
        <begin position="7"/>
        <end position="27"/>
    </location>
</feature>
<name>A0A971M274_9BACT</name>
<dbReference type="InterPro" id="IPR047055">
    <property type="entry name" value="MotA-like"/>
</dbReference>
<dbReference type="GO" id="GO:0015031">
    <property type="term" value="P:protein transport"/>
    <property type="evidence" value="ECO:0007669"/>
    <property type="project" value="UniProtKB-KW"/>
</dbReference>
<evidence type="ECO:0000256" key="4">
    <source>
        <dbReference type="ARBA" id="ARBA00022779"/>
    </source>
</evidence>
<evidence type="ECO:0000256" key="8">
    <source>
        <dbReference type="SAM" id="Phobius"/>
    </source>
</evidence>
<evidence type="ECO:0000256" key="3">
    <source>
        <dbReference type="ARBA" id="ARBA00022692"/>
    </source>
</evidence>
<feature type="transmembrane region" description="Helical" evidence="8">
    <location>
        <begin position="182"/>
        <end position="201"/>
    </location>
</feature>
<gene>
    <name evidence="11" type="ORF">GXY80_01970</name>
</gene>
<feature type="domain" description="Motility protein A N-terminal" evidence="10">
    <location>
        <begin position="6"/>
        <end position="92"/>
    </location>
</feature>
<dbReference type="AlphaFoldDB" id="A0A971M274"/>
<dbReference type="InterPro" id="IPR046786">
    <property type="entry name" value="MotA_N"/>
</dbReference>
<keyword evidence="2" id="KW-1003">Cell membrane</keyword>
<keyword evidence="7" id="KW-0653">Protein transport</keyword>
<evidence type="ECO:0000256" key="7">
    <source>
        <dbReference type="RuleBase" id="RU004057"/>
    </source>
</evidence>
<dbReference type="GO" id="GO:0071978">
    <property type="term" value="P:bacterial-type flagellum-dependent swarming motility"/>
    <property type="evidence" value="ECO:0007669"/>
    <property type="project" value="InterPro"/>
</dbReference>
<evidence type="ECO:0000259" key="9">
    <source>
        <dbReference type="Pfam" id="PF01618"/>
    </source>
</evidence>
<keyword evidence="4" id="KW-0283">Flagellar rotation</keyword>
<dbReference type="PANTHER" id="PTHR30433:SF3">
    <property type="entry name" value="MOTILITY PROTEIN A"/>
    <property type="match status" value="1"/>
</dbReference>
<keyword evidence="6 8" id="KW-0472">Membrane</keyword>
<dbReference type="EMBL" id="JAAYEE010000032">
    <property type="protein sequence ID" value="NLW34236.1"/>
    <property type="molecule type" value="Genomic_DNA"/>
</dbReference>
<evidence type="ECO:0000256" key="6">
    <source>
        <dbReference type="ARBA" id="ARBA00023136"/>
    </source>
</evidence>
<dbReference type="Pfam" id="PF20560">
    <property type="entry name" value="MotA_N"/>
    <property type="match status" value="1"/>
</dbReference>
<keyword evidence="11" id="KW-0282">Flagellum</keyword>
<feature type="domain" description="MotA/TolQ/ExbB proton channel" evidence="9">
    <location>
        <begin position="101"/>
        <end position="219"/>
    </location>
</feature>
<dbReference type="PANTHER" id="PTHR30433">
    <property type="entry name" value="CHEMOTAXIS PROTEIN MOTA"/>
    <property type="match status" value="1"/>
</dbReference>
<keyword evidence="5 8" id="KW-1133">Transmembrane helix</keyword>
<dbReference type="GO" id="GO:0005886">
    <property type="term" value="C:plasma membrane"/>
    <property type="evidence" value="ECO:0007669"/>
    <property type="project" value="UniProtKB-SubCell"/>
</dbReference>
<evidence type="ECO:0000313" key="11">
    <source>
        <dbReference type="EMBL" id="NLW34236.1"/>
    </source>
</evidence>
<dbReference type="Proteomes" id="UP000777265">
    <property type="component" value="Unassembled WGS sequence"/>
</dbReference>
<keyword evidence="3 8" id="KW-0812">Transmembrane</keyword>
<evidence type="ECO:0000313" key="12">
    <source>
        <dbReference type="Proteomes" id="UP000777265"/>
    </source>
</evidence>
<sequence>MDITTIFGLIMGMSAVIISFLMEGGHLGSLLQAPAMLLVIFGTLGAATVTTSFSQLKELPKLGRIILFERKHNPQELIDLIYELSQKSRKNGLLSLEKELDNINDVFMKKAIQLAIDGFETNKIREILEIEMSYIEERHKKGAAFFQKLGGFSPTLGIIGTVLGLIHALSNMGSSESMAKSIAAAFIATLWGVGLANLIYLPIADKLKVKHQDEALYLEIISEGVISLAMGDNPRVIRMKLLSFLLPDKRTVEDL</sequence>
<evidence type="ECO:0000256" key="1">
    <source>
        <dbReference type="ARBA" id="ARBA00004651"/>
    </source>
</evidence>
<feature type="transmembrane region" description="Helical" evidence="8">
    <location>
        <begin position="149"/>
        <end position="170"/>
    </location>
</feature>
<comment type="similarity">
    <text evidence="7">Belongs to the exbB/tolQ family.</text>
</comment>
<proteinExistence type="inferred from homology"/>
<keyword evidence="7" id="KW-0813">Transport</keyword>
<comment type="caution">
    <text evidence="11">The sequence shown here is derived from an EMBL/GenBank/DDBJ whole genome shotgun (WGS) entry which is preliminary data.</text>
</comment>
<accession>A0A971M274</accession>
<evidence type="ECO:0000256" key="2">
    <source>
        <dbReference type="ARBA" id="ARBA00022475"/>
    </source>
</evidence>
<keyword evidence="11" id="KW-0969">Cilium</keyword>
<protein>
    <submittedName>
        <fullName evidence="11">Flagellar motor protein</fullName>
    </submittedName>
</protein>
<evidence type="ECO:0000256" key="5">
    <source>
        <dbReference type="ARBA" id="ARBA00022989"/>
    </source>
</evidence>
<evidence type="ECO:0000259" key="10">
    <source>
        <dbReference type="Pfam" id="PF20560"/>
    </source>
</evidence>